<dbReference type="SUPFAM" id="SSF89082">
    <property type="entry name" value="Antibiotic binding domain of TipA-like multidrug resistance regulators"/>
    <property type="match status" value="1"/>
</dbReference>
<dbReference type="PANTHER" id="PTHR30204:SF97">
    <property type="entry name" value="MERR FAMILY REGULATORY PROTEIN"/>
    <property type="match status" value="1"/>
</dbReference>
<dbReference type="EMBL" id="JBHUGA010000009">
    <property type="protein sequence ID" value="MFD1845760.1"/>
    <property type="molecule type" value="Genomic_DNA"/>
</dbReference>
<dbReference type="InterPro" id="IPR036244">
    <property type="entry name" value="TipA-like_antibiotic-bd"/>
</dbReference>
<dbReference type="Gene3D" id="1.10.490.50">
    <property type="entry name" value="Antibiotic binding domain of TipA-like multidrug resistance regulators"/>
    <property type="match status" value="1"/>
</dbReference>
<feature type="domain" description="HTH merR-type" evidence="2">
    <location>
        <begin position="1"/>
        <end position="71"/>
    </location>
</feature>
<dbReference type="SMART" id="SM00422">
    <property type="entry name" value="HTH_MERR"/>
    <property type="match status" value="1"/>
</dbReference>
<protein>
    <submittedName>
        <fullName evidence="3">MerR family transcriptional regulator</fullName>
    </submittedName>
</protein>
<comment type="caution">
    <text evidence="3">The sequence shown here is derived from an EMBL/GenBank/DDBJ whole genome shotgun (WGS) entry which is preliminary data.</text>
</comment>
<keyword evidence="1" id="KW-0238">DNA-binding</keyword>
<dbReference type="InterPro" id="IPR009061">
    <property type="entry name" value="DNA-bd_dom_put_sf"/>
</dbReference>
<proteinExistence type="predicted"/>
<dbReference type="InterPro" id="IPR000551">
    <property type="entry name" value="MerR-type_HTH_dom"/>
</dbReference>
<evidence type="ECO:0000256" key="1">
    <source>
        <dbReference type="ARBA" id="ARBA00023125"/>
    </source>
</evidence>
<gene>
    <name evidence="3" type="ORF">ACFSFX_04025</name>
</gene>
<dbReference type="SUPFAM" id="SSF46955">
    <property type="entry name" value="Putative DNA-binding domain"/>
    <property type="match status" value="1"/>
</dbReference>
<dbReference type="RefSeq" id="WP_343877957.1">
    <property type="nucleotide sequence ID" value="NZ_BAAAIJ010000009.1"/>
</dbReference>
<evidence type="ECO:0000313" key="4">
    <source>
        <dbReference type="Proteomes" id="UP001597307"/>
    </source>
</evidence>
<dbReference type="Pfam" id="PF07739">
    <property type="entry name" value="TipAS"/>
    <property type="match status" value="1"/>
</dbReference>
<dbReference type="InterPro" id="IPR047057">
    <property type="entry name" value="MerR_fam"/>
</dbReference>
<reference evidence="4" key="1">
    <citation type="journal article" date="2019" name="Int. J. Syst. Evol. Microbiol.">
        <title>The Global Catalogue of Microorganisms (GCM) 10K type strain sequencing project: providing services to taxonomists for standard genome sequencing and annotation.</title>
        <authorList>
            <consortium name="The Broad Institute Genomics Platform"/>
            <consortium name="The Broad Institute Genome Sequencing Center for Infectious Disease"/>
            <person name="Wu L."/>
            <person name="Ma J."/>
        </authorList>
    </citation>
    <scope>NUCLEOTIDE SEQUENCE [LARGE SCALE GENOMIC DNA]</scope>
    <source>
        <strain evidence="4">JCM 11496</strain>
    </source>
</reference>
<evidence type="ECO:0000313" key="3">
    <source>
        <dbReference type="EMBL" id="MFD1845760.1"/>
    </source>
</evidence>
<dbReference type="InterPro" id="IPR012925">
    <property type="entry name" value="TipAS_dom"/>
</dbReference>
<dbReference type="Proteomes" id="UP001597307">
    <property type="component" value="Unassembled WGS sequence"/>
</dbReference>
<dbReference type="PANTHER" id="PTHR30204">
    <property type="entry name" value="REDOX-CYCLING DRUG-SENSING TRANSCRIPTIONAL ACTIVATOR SOXR"/>
    <property type="match status" value="1"/>
</dbReference>
<dbReference type="Pfam" id="PF13411">
    <property type="entry name" value="MerR_1"/>
    <property type="match status" value="1"/>
</dbReference>
<name>A0ABW4Q4X7_9MICC</name>
<sequence>MDWSIQEIARLTGTTSRTLRHYDEIGLLEPSRTGGNGQRHYDDVALVRLQRILMLRDLGLGLPTIAGVLAGDPEPVTALHGHLRWLRQEQVRLTRQIASVQETVNRLEGGEELMAEKMFDGFDHTQYKDEVEERWGKATYAQGDAWWRTKTDAEQAAWTQQTAELGAAWTSAATGAVTPDSPAAQALAARHVAWLAPAPGVPQSGGKPSKEYVLGLGDMYVADPRFGKNYGGQDGAEFVRDSLRVYADLFL</sequence>
<dbReference type="Gene3D" id="1.10.1660.10">
    <property type="match status" value="1"/>
</dbReference>
<evidence type="ECO:0000259" key="2">
    <source>
        <dbReference type="PROSITE" id="PS50937"/>
    </source>
</evidence>
<dbReference type="CDD" id="cd01106">
    <property type="entry name" value="HTH_TipAL-Mta"/>
    <property type="match status" value="1"/>
</dbReference>
<accession>A0ABW4Q4X7</accession>
<dbReference type="PROSITE" id="PS50937">
    <property type="entry name" value="HTH_MERR_2"/>
    <property type="match status" value="1"/>
</dbReference>
<organism evidence="3 4">
    <name type="scientific">Arthrobacter flavus</name>
    <dbReference type="NCBI Taxonomy" id="95172"/>
    <lineage>
        <taxon>Bacteria</taxon>
        <taxon>Bacillati</taxon>
        <taxon>Actinomycetota</taxon>
        <taxon>Actinomycetes</taxon>
        <taxon>Micrococcales</taxon>
        <taxon>Micrococcaceae</taxon>
        <taxon>Arthrobacter</taxon>
    </lineage>
</organism>
<keyword evidence="4" id="KW-1185">Reference proteome</keyword>